<sequence length="49" mass="5511">MSEVKSSESVYVLALFSKAGRLTTDSQKVLNERYLIQAFFVPDLGTNKE</sequence>
<dbReference type="Proteomes" id="UP000267908">
    <property type="component" value="Unassembled WGS sequence"/>
</dbReference>
<gene>
    <name evidence="2" type="ORF">ALQ08_02584</name>
    <name evidence="1" type="ORF">ALQ28_02203</name>
</gene>
<evidence type="ECO:0000313" key="2">
    <source>
        <dbReference type="EMBL" id="RMQ30109.1"/>
    </source>
</evidence>
<dbReference type="Proteomes" id="UP000269044">
    <property type="component" value="Unassembled WGS sequence"/>
</dbReference>
<dbReference type="EMBL" id="RBRA01000001">
    <property type="protein sequence ID" value="RMQ30109.1"/>
    <property type="molecule type" value="Genomic_DNA"/>
</dbReference>
<reference evidence="3 4" key="1">
    <citation type="submission" date="2018-08" db="EMBL/GenBank/DDBJ databases">
        <title>Recombination of ecologically and evolutionarily significant loci maintains genetic cohesion in the Pseudomonas syringae species complex.</title>
        <authorList>
            <person name="Dillon M."/>
            <person name="Thakur S."/>
            <person name="Almeida R.N.D."/>
            <person name="Weir B.S."/>
            <person name="Guttman D.S."/>
        </authorList>
    </citation>
    <scope>NUCLEOTIDE SEQUENCE [LARGE SCALE GENOMIC DNA]</scope>
    <source>
        <strain evidence="2 4">ICMP 13052</strain>
        <strain evidence="1 3">ICMP 4330</strain>
    </source>
</reference>
<dbReference type="AlphaFoldDB" id="A0A0P9QFK2"/>
<dbReference type="EMBL" id="RBQG01000234">
    <property type="protein sequence ID" value="RMP10592.1"/>
    <property type="molecule type" value="Genomic_DNA"/>
</dbReference>
<organism evidence="2 4">
    <name type="scientific">Pseudomonas syringae pv. delphinii</name>
    <dbReference type="NCBI Taxonomy" id="192088"/>
    <lineage>
        <taxon>Bacteria</taxon>
        <taxon>Pseudomonadati</taxon>
        <taxon>Pseudomonadota</taxon>
        <taxon>Gammaproteobacteria</taxon>
        <taxon>Pseudomonadales</taxon>
        <taxon>Pseudomonadaceae</taxon>
        <taxon>Pseudomonas</taxon>
    </lineage>
</organism>
<evidence type="ECO:0000313" key="1">
    <source>
        <dbReference type="EMBL" id="RMP10592.1"/>
    </source>
</evidence>
<name>A0A0P9QFK2_9PSED</name>
<protein>
    <submittedName>
        <fullName evidence="2">Uncharacterized protein</fullName>
    </submittedName>
</protein>
<comment type="caution">
    <text evidence="2">The sequence shown here is derived from an EMBL/GenBank/DDBJ whole genome shotgun (WGS) entry which is preliminary data.</text>
</comment>
<evidence type="ECO:0000313" key="3">
    <source>
        <dbReference type="Proteomes" id="UP000267908"/>
    </source>
</evidence>
<dbReference type="RefSeq" id="WP_162839159.1">
    <property type="nucleotide sequence ID" value="NZ_LJQH01000123.1"/>
</dbReference>
<proteinExistence type="predicted"/>
<evidence type="ECO:0000313" key="4">
    <source>
        <dbReference type="Proteomes" id="UP000269044"/>
    </source>
</evidence>
<accession>A0A0P9QFK2</accession>